<gene>
    <name evidence="2" type="ORF">G2W53_014199</name>
</gene>
<accession>A0A835C291</accession>
<reference evidence="2" key="1">
    <citation type="submission" date="2020-09" db="EMBL/GenBank/DDBJ databases">
        <title>Genome-Enabled Discovery of Anthraquinone Biosynthesis in Senna tora.</title>
        <authorList>
            <person name="Kang S.-H."/>
            <person name="Pandey R.P."/>
            <person name="Lee C.-M."/>
            <person name="Sim J.-S."/>
            <person name="Jeong J.-T."/>
            <person name="Choi B.-S."/>
            <person name="Jung M."/>
            <person name="Ginzburg D."/>
            <person name="Zhao K."/>
            <person name="Won S.Y."/>
            <person name="Oh T.-J."/>
            <person name="Yu Y."/>
            <person name="Kim N.-H."/>
            <person name="Lee O.R."/>
            <person name="Lee T.-H."/>
            <person name="Bashyal P."/>
            <person name="Kim T.-S."/>
            <person name="Lee W.-H."/>
            <person name="Kawkins C."/>
            <person name="Kim C.-K."/>
            <person name="Kim J.S."/>
            <person name="Ahn B.O."/>
            <person name="Rhee S.Y."/>
            <person name="Sohng J.K."/>
        </authorList>
    </citation>
    <scope>NUCLEOTIDE SEQUENCE</scope>
    <source>
        <tissue evidence="2">Leaf</tissue>
    </source>
</reference>
<sequence length="22" mass="2496">MGTRPTRTTFMQVNNNSSRLAL</sequence>
<evidence type="ECO:0000313" key="2">
    <source>
        <dbReference type="EMBL" id="KAF7831866.1"/>
    </source>
</evidence>
<dbReference type="Proteomes" id="UP000634136">
    <property type="component" value="Unassembled WGS sequence"/>
</dbReference>
<evidence type="ECO:0000256" key="1">
    <source>
        <dbReference type="SAM" id="MobiDB-lite"/>
    </source>
</evidence>
<protein>
    <submittedName>
        <fullName evidence="2">Uncharacterized protein</fullName>
    </submittedName>
</protein>
<keyword evidence="3" id="KW-1185">Reference proteome</keyword>
<dbReference type="EMBL" id="JAAIUW010000005">
    <property type="protein sequence ID" value="KAF7831866.1"/>
    <property type="molecule type" value="Genomic_DNA"/>
</dbReference>
<name>A0A835C291_9FABA</name>
<evidence type="ECO:0000313" key="3">
    <source>
        <dbReference type="Proteomes" id="UP000634136"/>
    </source>
</evidence>
<proteinExistence type="predicted"/>
<comment type="caution">
    <text evidence="2">The sequence shown here is derived from an EMBL/GenBank/DDBJ whole genome shotgun (WGS) entry which is preliminary data.</text>
</comment>
<feature type="region of interest" description="Disordered" evidence="1">
    <location>
        <begin position="1"/>
        <end position="22"/>
    </location>
</feature>
<organism evidence="2 3">
    <name type="scientific">Senna tora</name>
    <dbReference type="NCBI Taxonomy" id="362788"/>
    <lineage>
        <taxon>Eukaryota</taxon>
        <taxon>Viridiplantae</taxon>
        <taxon>Streptophyta</taxon>
        <taxon>Embryophyta</taxon>
        <taxon>Tracheophyta</taxon>
        <taxon>Spermatophyta</taxon>
        <taxon>Magnoliopsida</taxon>
        <taxon>eudicotyledons</taxon>
        <taxon>Gunneridae</taxon>
        <taxon>Pentapetalae</taxon>
        <taxon>rosids</taxon>
        <taxon>fabids</taxon>
        <taxon>Fabales</taxon>
        <taxon>Fabaceae</taxon>
        <taxon>Caesalpinioideae</taxon>
        <taxon>Cassia clade</taxon>
        <taxon>Senna</taxon>
    </lineage>
</organism>
<dbReference type="AlphaFoldDB" id="A0A835C291"/>